<evidence type="ECO:0000313" key="8">
    <source>
        <dbReference type="EMBL" id="ODV68251.1"/>
    </source>
</evidence>
<evidence type="ECO:0000256" key="3">
    <source>
        <dbReference type="ARBA" id="ARBA00021353"/>
    </source>
</evidence>
<proteinExistence type="inferred from homology"/>
<evidence type="ECO:0000256" key="1">
    <source>
        <dbReference type="ARBA" id="ARBA00002489"/>
    </source>
</evidence>
<keyword evidence="6 7" id="KW-0472">Membrane</keyword>
<comment type="subcellular location">
    <subcellularLocation>
        <location evidence="7">Membrane</location>
        <topology evidence="7">Multi-pass membrane protein</topology>
    </subcellularLocation>
</comment>
<evidence type="ECO:0000256" key="7">
    <source>
        <dbReference type="RuleBase" id="RU367100"/>
    </source>
</evidence>
<evidence type="ECO:0000256" key="4">
    <source>
        <dbReference type="ARBA" id="ARBA00022692"/>
    </source>
</evidence>
<evidence type="ECO:0000256" key="2">
    <source>
        <dbReference type="ARBA" id="ARBA00005550"/>
    </source>
</evidence>
<evidence type="ECO:0000256" key="5">
    <source>
        <dbReference type="ARBA" id="ARBA00022989"/>
    </source>
</evidence>
<keyword evidence="9" id="KW-1185">Reference proteome</keyword>
<keyword evidence="5 7" id="KW-1133">Transmembrane helix</keyword>
<gene>
    <name evidence="7" type="primary">DLT1</name>
    <name evidence="8" type="ORF">HYPBUDRAFT_106590</name>
</gene>
<reference evidence="9" key="1">
    <citation type="submission" date="2016-05" db="EMBL/GenBank/DDBJ databases">
        <title>Comparative genomics of biotechnologically important yeasts.</title>
        <authorList>
            <consortium name="DOE Joint Genome Institute"/>
            <person name="Riley R."/>
            <person name="Haridas S."/>
            <person name="Wolfe K.H."/>
            <person name="Lopes M.R."/>
            <person name="Hittinger C.T."/>
            <person name="Goker M."/>
            <person name="Salamov A."/>
            <person name="Wisecaver J."/>
            <person name="Long T.M."/>
            <person name="Aerts A.L."/>
            <person name="Barry K."/>
            <person name="Choi C."/>
            <person name="Clum A."/>
            <person name="Coughlan A.Y."/>
            <person name="Deshpande S."/>
            <person name="Douglass A.P."/>
            <person name="Hanson S.J."/>
            <person name="Klenk H.-P."/>
            <person name="Labutti K."/>
            <person name="Lapidus A."/>
            <person name="Lindquist E."/>
            <person name="Lipzen A."/>
            <person name="Meier-Kolthoff J.P."/>
            <person name="Ohm R.A."/>
            <person name="Otillar R.P."/>
            <person name="Pangilinan J."/>
            <person name="Peng Y."/>
            <person name="Rokas A."/>
            <person name="Rosa C.A."/>
            <person name="Scheuner C."/>
            <person name="Sibirny A.A."/>
            <person name="Slot J.C."/>
            <person name="Stielow J.B."/>
            <person name="Sun H."/>
            <person name="Kurtzman C.P."/>
            <person name="Blackwell M."/>
            <person name="Grigoriev I.V."/>
            <person name="Jeffries T.W."/>
        </authorList>
    </citation>
    <scope>NUCLEOTIDE SEQUENCE [LARGE SCALE GENOMIC DNA]</scope>
    <source>
        <strain evidence="9">NRRL Y-1933</strain>
    </source>
</reference>
<evidence type="ECO:0000313" key="9">
    <source>
        <dbReference type="Proteomes" id="UP000095085"/>
    </source>
</evidence>
<dbReference type="EMBL" id="KV454540">
    <property type="protein sequence ID" value="ODV68251.1"/>
    <property type="molecule type" value="Genomic_DNA"/>
</dbReference>
<comment type="similarity">
    <text evidence="2 7">Belongs to the DLT1 family.</text>
</comment>
<evidence type="ECO:0000256" key="6">
    <source>
        <dbReference type="ARBA" id="ARBA00023136"/>
    </source>
</evidence>
<accession>A0A1E4RM38</accession>
<dbReference type="RefSeq" id="XP_020077318.1">
    <property type="nucleotide sequence ID" value="XM_020218498.1"/>
</dbReference>
<feature type="transmembrane region" description="Helical" evidence="7">
    <location>
        <begin position="26"/>
        <end position="47"/>
    </location>
</feature>
<dbReference type="GeneID" id="30993048"/>
<dbReference type="GO" id="GO:0016020">
    <property type="term" value="C:membrane"/>
    <property type="evidence" value="ECO:0007669"/>
    <property type="project" value="UniProtKB-SubCell"/>
</dbReference>
<organism evidence="8 9">
    <name type="scientific">Hyphopichia burtonii NRRL Y-1933</name>
    <dbReference type="NCBI Taxonomy" id="984485"/>
    <lineage>
        <taxon>Eukaryota</taxon>
        <taxon>Fungi</taxon>
        <taxon>Dikarya</taxon>
        <taxon>Ascomycota</taxon>
        <taxon>Saccharomycotina</taxon>
        <taxon>Pichiomycetes</taxon>
        <taxon>Debaryomycetaceae</taxon>
        <taxon>Hyphopichia</taxon>
    </lineage>
</organism>
<dbReference type="Proteomes" id="UP000095085">
    <property type="component" value="Unassembled WGS sequence"/>
</dbReference>
<dbReference type="InterPro" id="IPR038869">
    <property type="entry name" value="DLT1"/>
</dbReference>
<dbReference type="PANTHER" id="PTHR40021">
    <property type="entry name" value="DEFECT AT LOW TEMPERATURE PROTEIN 1"/>
    <property type="match status" value="1"/>
</dbReference>
<comment type="function">
    <text evidence="1 7">Required for growth under high-pressure and low-temperature conditions.</text>
</comment>
<protein>
    <recommendedName>
        <fullName evidence="3 7">Defect at low temperature protein 1</fullName>
    </recommendedName>
</protein>
<dbReference type="STRING" id="984485.A0A1E4RM38"/>
<feature type="non-terminal residue" evidence="8">
    <location>
        <position position="281"/>
    </location>
</feature>
<dbReference type="OrthoDB" id="4096362at2759"/>
<dbReference type="PANTHER" id="PTHR40021:SF1">
    <property type="entry name" value="DEFECT AT LOW TEMPERATURE PROTEIN 1"/>
    <property type="match status" value="1"/>
</dbReference>
<feature type="transmembrane region" description="Helical" evidence="7">
    <location>
        <begin position="67"/>
        <end position="87"/>
    </location>
</feature>
<keyword evidence="4 7" id="KW-0812">Transmembrane</keyword>
<sequence length="281" mass="32274">MSRYIDDYTQPNPRENFISLRLPQRVFIWLYSISLFFFTVLTIGFVAVTPIDVIKQTLGTSSSGIKLFIVIIICIVFLVASLFLYFLRLYQNRISLNDIPSKSVYIPFYGDLSKDVCAYIDKKLVECLTDIKVKAGPLHNHDVVINHPGMAPPEYIQKRNKSPSGDGTLLPPNSCYEDVIRSLGDRFSVDGRILTQIDIPKSYSFREMIISLTKLVKAGENPPNFPDVKKMIELYEEFKFSGELINERDLLVFMVEFDKLAFFFQGSFDTKDKSMDQSRPR</sequence>
<dbReference type="AlphaFoldDB" id="A0A1E4RM38"/>
<name>A0A1E4RM38_9ASCO</name>